<evidence type="ECO:0000313" key="1">
    <source>
        <dbReference type="Proteomes" id="UP000095283"/>
    </source>
</evidence>
<name>A0A1I7WG94_HETBA</name>
<evidence type="ECO:0000313" key="2">
    <source>
        <dbReference type="WBParaSite" id="Hba_04007"/>
    </source>
</evidence>
<accession>A0A1I7WG94</accession>
<dbReference type="Proteomes" id="UP000095283">
    <property type="component" value="Unplaced"/>
</dbReference>
<reference evidence="2" key="1">
    <citation type="submission" date="2016-11" db="UniProtKB">
        <authorList>
            <consortium name="WormBaseParasite"/>
        </authorList>
    </citation>
    <scope>IDENTIFICATION</scope>
</reference>
<organism evidence="1 2">
    <name type="scientific">Heterorhabditis bacteriophora</name>
    <name type="common">Entomopathogenic nematode worm</name>
    <dbReference type="NCBI Taxonomy" id="37862"/>
    <lineage>
        <taxon>Eukaryota</taxon>
        <taxon>Metazoa</taxon>
        <taxon>Ecdysozoa</taxon>
        <taxon>Nematoda</taxon>
        <taxon>Chromadorea</taxon>
        <taxon>Rhabditida</taxon>
        <taxon>Rhabditina</taxon>
        <taxon>Rhabditomorpha</taxon>
        <taxon>Strongyloidea</taxon>
        <taxon>Heterorhabditidae</taxon>
        <taxon>Heterorhabditis</taxon>
    </lineage>
</organism>
<dbReference type="AlphaFoldDB" id="A0A1I7WG94"/>
<proteinExistence type="predicted"/>
<dbReference type="WBParaSite" id="Hba_04007">
    <property type="protein sequence ID" value="Hba_04007"/>
    <property type="gene ID" value="Hba_04007"/>
</dbReference>
<sequence>MRTLRIINDSILLQCNDREVMYMLLKVIKG</sequence>
<keyword evidence="1" id="KW-1185">Reference proteome</keyword>
<protein>
    <submittedName>
        <fullName evidence="2">Transposase</fullName>
    </submittedName>
</protein>